<dbReference type="GeneID" id="66562980"/>
<dbReference type="Pfam" id="PF07356">
    <property type="entry name" value="DUF1481"/>
    <property type="match status" value="1"/>
</dbReference>
<dbReference type="RefSeq" id="WP_100848711.1">
    <property type="nucleotide sequence ID" value="NZ_BMJF01000022.1"/>
</dbReference>
<sequence length="236" mass="26321">MLIQGLSRGAISPLLLFCRRHIRFAAPALVCWLSACSSLTPPPAVYASGYLADSGVVRLWRKDDAQQHLTTLVTALSPLSGKEARITRYRFQQGALREVLQTNSASAREEVRLRFDQAGTVSYMQRQLPDRRESLSEDEIALFQFDARRLLELSDSLRAGKVSLMQGRWNAGQVTTCDGKTVRPELDRSSLAWIAQQAERAAAPLSIAWLTSPEGTQLLQAAETDFCRWEPTAEAW</sequence>
<proteinExistence type="predicted"/>
<dbReference type="EMBL" id="CP025003">
    <property type="protein sequence ID" value="ATZ92734.1"/>
    <property type="molecule type" value="Genomic_DNA"/>
</dbReference>
<organism evidence="1 2">
    <name type="scientific">Dickeya fangzhongdai</name>
    <dbReference type="NCBI Taxonomy" id="1778540"/>
    <lineage>
        <taxon>Bacteria</taxon>
        <taxon>Pseudomonadati</taxon>
        <taxon>Pseudomonadota</taxon>
        <taxon>Gammaproteobacteria</taxon>
        <taxon>Enterobacterales</taxon>
        <taxon>Pectobacteriaceae</taxon>
        <taxon>Dickeya</taxon>
    </lineage>
</organism>
<evidence type="ECO:0000313" key="2">
    <source>
        <dbReference type="Proteomes" id="UP000231901"/>
    </source>
</evidence>
<dbReference type="Proteomes" id="UP000231901">
    <property type="component" value="Chromosome"/>
</dbReference>
<dbReference type="InterPro" id="IPR010858">
    <property type="entry name" value="DUF1481"/>
</dbReference>
<dbReference type="AlphaFoldDB" id="A0A2K8QGY6"/>
<name>A0A2K8QGY6_9GAMM</name>
<accession>A0A2K8QGY6</accession>
<keyword evidence="2" id="KW-1185">Reference proteome</keyword>
<gene>
    <name evidence="1" type="ORF">CVE23_01310</name>
</gene>
<dbReference type="KEGG" id="dfn:CVE23_01310"/>
<protein>
    <submittedName>
        <fullName evidence="1">DUF1481 domain-containing protein</fullName>
    </submittedName>
</protein>
<reference evidence="2" key="1">
    <citation type="journal article" date="2018" name="Genome Announc.">
        <title>Complete genome sequence of a Dickeya fangzhongdai type strain causing bleeding canker of pear tree trunks.</title>
        <authorList>
            <person name="Zhao Y."/>
            <person name="Tian Y."/>
            <person name="Li X."/>
            <person name="Hu B."/>
        </authorList>
    </citation>
    <scope>NUCLEOTIDE SEQUENCE [LARGE SCALE GENOMIC DNA]</scope>
    <source>
        <strain evidence="2">DSM 101947</strain>
    </source>
</reference>
<evidence type="ECO:0000313" key="1">
    <source>
        <dbReference type="EMBL" id="ATZ92734.1"/>
    </source>
</evidence>